<evidence type="ECO:0000313" key="2">
    <source>
        <dbReference type="Proteomes" id="UP000792457"/>
    </source>
</evidence>
<dbReference type="AlphaFoldDB" id="A0A8K0P1B6"/>
<dbReference type="OrthoDB" id="10020110at2759"/>
<keyword evidence="2" id="KW-1185">Reference proteome</keyword>
<reference evidence="1" key="1">
    <citation type="submission" date="2013-04" db="EMBL/GenBank/DDBJ databases">
        <authorList>
            <person name="Qu J."/>
            <person name="Murali S.C."/>
            <person name="Bandaranaike D."/>
            <person name="Bellair M."/>
            <person name="Blankenburg K."/>
            <person name="Chao H."/>
            <person name="Dinh H."/>
            <person name="Doddapaneni H."/>
            <person name="Downs B."/>
            <person name="Dugan-Rocha S."/>
            <person name="Elkadiri S."/>
            <person name="Gnanaolivu R.D."/>
            <person name="Hernandez B."/>
            <person name="Javaid M."/>
            <person name="Jayaseelan J.C."/>
            <person name="Lee S."/>
            <person name="Li M."/>
            <person name="Ming W."/>
            <person name="Munidasa M."/>
            <person name="Muniz J."/>
            <person name="Nguyen L."/>
            <person name="Ongeri F."/>
            <person name="Osuji N."/>
            <person name="Pu L.-L."/>
            <person name="Puazo M."/>
            <person name="Qu C."/>
            <person name="Quiroz J."/>
            <person name="Raj R."/>
            <person name="Weissenberger G."/>
            <person name="Xin Y."/>
            <person name="Zou X."/>
            <person name="Han Y."/>
            <person name="Richards S."/>
            <person name="Worley K."/>
            <person name="Muzny D."/>
            <person name="Gibbs R."/>
        </authorList>
    </citation>
    <scope>NUCLEOTIDE SEQUENCE</scope>
    <source>
        <strain evidence="1">Sampled in the wild</strain>
    </source>
</reference>
<dbReference type="GO" id="GO:0005634">
    <property type="term" value="C:nucleus"/>
    <property type="evidence" value="ECO:0007669"/>
    <property type="project" value="TreeGrafter"/>
</dbReference>
<proteinExistence type="predicted"/>
<gene>
    <name evidence="1" type="ORF">J437_LFUL012298</name>
</gene>
<dbReference type="GO" id="GO:0006357">
    <property type="term" value="P:regulation of transcription by RNA polymerase II"/>
    <property type="evidence" value="ECO:0007669"/>
    <property type="project" value="InterPro"/>
</dbReference>
<dbReference type="PANTHER" id="PTHR22437:SF0">
    <property type="entry name" value="FI21431P1"/>
    <property type="match status" value="1"/>
</dbReference>
<dbReference type="InterPro" id="IPR040126">
    <property type="entry name" value="STOX1/2"/>
</dbReference>
<dbReference type="GO" id="GO:0000977">
    <property type="term" value="F:RNA polymerase II transcription regulatory region sequence-specific DNA binding"/>
    <property type="evidence" value="ECO:0007669"/>
    <property type="project" value="TreeGrafter"/>
</dbReference>
<sequence length="140" mass="15563">MRALTLVDRAKLETSTPAMRRRCSIRTTSNVGLLFESFLEANLKCFWNPALREAVRGLEFRGYVHPGVLLVASPSAGDACLDRIRNAWARNVLKPPADHSIAAIGWLPLRVAVAHLRGIRLSSFSIIIWLIETQLKISAC</sequence>
<organism evidence="1 2">
    <name type="scientific">Ladona fulva</name>
    <name type="common">Scarce chaser dragonfly</name>
    <name type="synonym">Libellula fulva</name>
    <dbReference type="NCBI Taxonomy" id="123851"/>
    <lineage>
        <taxon>Eukaryota</taxon>
        <taxon>Metazoa</taxon>
        <taxon>Ecdysozoa</taxon>
        <taxon>Arthropoda</taxon>
        <taxon>Hexapoda</taxon>
        <taxon>Insecta</taxon>
        <taxon>Pterygota</taxon>
        <taxon>Palaeoptera</taxon>
        <taxon>Odonata</taxon>
        <taxon>Epiprocta</taxon>
        <taxon>Anisoptera</taxon>
        <taxon>Libelluloidea</taxon>
        <taxon>Libellulidae</taxon>
        <taxon>Ladona</taxon>
    </lineage>
</organism>
<dbReference type="Proteomes" id="UP000792457">
    <property type="component" value="Unassembled WGS sequence"/>
</dbReference>
<dbReference type="GO" id="GO:0005737">
    <property type="term" value="C:cytoplasm"/>
    <property type="evidence" value="ECO:0007669"/>
    <property type="project" value="TreeGrafter"/>
</dbReference>
<dbReference type="PANTHER" id="PTHR22437">
    <property type="entry name" value="WINGED HELIX DOMAIN-CONTAINING PROTEIN"/>
    <property type="match status" value="1"/>
</dbReference>
<dbReference type="EMBL" id="KZ308593">
    <property type="protein sequence ID" value="KAG8232100.1"/>
    <property type="molecule type" value="Genomic_DNA"/>
</dbReference>
<reference evidence="1" key="2">
    <citation type="submission" date="2017-10" db="EMBL/GenBank/DDBJ databases">
        <title>Ladona fulva Genome sequencing and assembly.</title>
        <authorList>
            <person name="Murali S."/>
            <person name="Richards S."/>
            <person name="Bandaranaike D."/>
            <person name="Bellair M."/>
            <person name="Blankenburg K."/>
            <person name="Chao H."/>
            <person name="Dinh H."/>
            <person name="Doddapaneni H."/>
            <person name="Dugan-Rocha S."/>
            <person name="Elkadiri S."/>
            <person name="Gnanaolivu R."/>
            <person name="Hernandez B."/>
            <person name="Skinner E."/>
            <person name="Javaid M."/>
            <person name="Lee S."/>
            <person name="Li M."/>
            <person name="Ming W."/>
            <person name="Munidasa M."/>
            <person name="Muniz J."/>
            <person name="Nguyen L."/>
            <person name="Hughes D."/>
            <person name="Osuji N."/>
            <person name="Pu L.-L."/>
            <person name="Puazo M."/>
            <person name="Qu C."/>
            <person name="Quiroz J."/>
            <person name="Raj R."/>
            <person name="Weissenberger G."/>
            <person name="Xin Y."/>
            <person name="Zou X."/>
            <person name="Han Y."/>
            <person name="Worley K."/>
            <person name="Muzny D."/>
            <person name="Gibbs R."/>
        </authorList>
    </citation>
    <scope>NUCLEOTIDE SEQUENCE</scope>
    <source>
        <strain evidence="1">Sampled in the wild</strain>
    </source>
</reference>
<evidence type="ECO:0000313" key="1">
    <source>
        <dbReference type="EMBL" id="KAG8232100.1"/>
    </source>
</evidence>
<accession>A0A8K0P1B6</accession>
<name>A0A8K0P1B6_LADFU</name>
<protein>
    <submittedName>
        <fullName evidence="1">Uncharacterized protein</fullName>
    </submittedName>
</protein>
<comment type="caution">
    <text evidence="1">The sequence shown here is derived from an EMBL/GenBank/DDBJ whole genome shotgun (WGS) entry which is preliminary data.</text>
</comment>